<evidence type="ECO:0000256" key="1">
    <source>
        <dbReference type="ARBA" id="ARBA00004225"/>
    </source>
</evidence>
<comment type="similarity">
    <text evidence="2 10">Belongs to the mitochondrial carrier (TC 2.A.29) family.</text>
</comment>
<dbReference type="SUPFAM" id="SSF103506">
    <property type="entry name" value="Mitochondrial carrier"/>
    <property type="match status" value="1"/>
</dbReference>
<dbReference type="InterPro" id="IPR050567">
    <property type="entry name" value="Mitochondrial_Carrier"/>
</dbReference>
<evidence type="ECO:0000256" key="10">
    <source>
        <dbReference type="RuleBase" id="RU000488"/>
    </source>
</evidence>
<dbReference type="Pfam" id="PF00153">
    <property type="entry name" value="Mito_carr"/>
    <property type="match status" value="3"/>
</dbReference>
<dbReference type="GO" id="GO:0022857">
    <property type="term" value="F:transmembrane transporter activity"/>
    <property type="evidence" value="ECO:0007669"/>
    <property type="project" value="TreeGrafter"/>
</dbReference>
<reference evidence="12" key="1">
    <citation type="submission" date="2020-06" db="EMBL/GenBank/DDBJ databases">
        <authorList>
            <consortium name="Plant Systems Biology data submission"/>
        </authorList>
    </citation>
    <scope>NUCLEOTIDE SEQUENCE</scope>
    <source>
        <strain evidence="12">D6</strain>
    </source>
</reference>
<dbReference type="PROSITE" id="PS50920">
    <property type="entry name" value="SOLCAR"/>
    <property type="match status" value="2"/>
</dbReference>
<comment type="subcellular location">
    <subcellularLocation>
        <location evidence="1">Mitochondrion membrane</location>
        <topology evidence="1">Multi-pass membrane protein</topology>
    </subcellularLocation>
</comment>
<accession>A0A9N8HKU8</accession>
<keyword evidence="13" id="KW-1185">Reference proteome</keyword>
<evidence type="ECO:0000256" key="2">
    <source>
        <dbReference type="ARBA" id="ARBA00006375"/>
    </source>
</evidence>
<dbReference type="Gene3D" id="1.50.40.10">
    <property type="entry name" value="Mitochondrial carrier domain"/>
    <property type="match status" value="2"/>
</dbReference>
<evidence type="ECO:0000256" key="8">
    <source>
        <dbReference type="ARBA" id="ARBA00023136"/>
    </source>
</evidence>
<evidence type="ECO:0000256" key="7">
    <source>
        <dbReference type="ARBA" id="ARBA00023128"/>
    </source>
</evidence>
<dbReference type="InterPro" id="IPR018108">
    <property type="entry name" value="MCP_transmembrane"/>
</dbReference>
<evidence type="ECO:0000256" key="5">
    <source>
        <dbReference type="ARBA" id="ARBA00022737"/>
    </source>
</evidence>
<keyword evidence="5" id="KW-0677">Repeat</keyword>
<feature type="repeat" description="Solcar" evidence="9">
    <location>
        <begin position="4"/>
        <end position="85"/>
    </location>
</feature>
<keyword evidence="3 10" id="KW-0813">Transport</keyword>
<sequence length="275" mass="30089">MTEPTTVHVVVASTVAGFTSTILGHPLDTIKAHLQTSSSSTTTTSSWQVARRLQWNLFRGIGPPLVNAILMNAVMFSVFDKVNTANNSNVFVAGLLSGFATAMISTPTDWIKIQAQLQMQTQTQKSSWQILVQTLAKGPPRVVISQYLYRGHVANLAREGIFSMVYLGFYHYILQNNRSDDNDNNSQHSLPVVAVTSSLTGAMAWVLSYPMDTIKTLRQSGRTRQEIYQLCKTRGYAAAALYRGCATSTGRAMLVTSSRMMAYEGCMAVLAANSS</sequence>
<proteinExistence type="inferred from homology"/>
<dbReference type="AlphaFoldDB" id="A0A9N8HKU8"/>
<feature type="transmembrane region" description="Helical" evidence="11">
    <location>
        <begin position="189"/>
        <end position="209"/>
    </location>
</feature>
<keyword evidence="8 9" id="KW-0472">Membrane</keyword>
<feature type="transmembrane region" description="Helical" evidence="11">
    <location>
        <begin position="156"/>
        <end position="174"/>
    </location>
</feature>
<dbReference type="EMBL" id="CAICTM010000637">
    <property type="protein sequence ID" value="CAB9514198.1"/>
    <property type="molecule type" value="Genomic_DNA"/>
</dbReference>
<feature type="transmembrane region" description="Helical" evidence="11">
    <location>
        <begin position="91"/>
        <end position="111"/>
    </location>
</feature>
<feature type="repeat" description="Solcar" evidence="9">
    <location>
        <begin position="88"/>
        <end position="176"/>
    </location>
</feature>
<evidence type="ECO:0000256" key="9">
    <source>
        <dbReference type="PROSITE-ProRule" id="PRU00282"/>
    </source>
</evidence>
<keyword evidence="7" id="KW-0496">Mitochondrion</keyword>
<organism evidence="12 13">
    <name type="scientific">Seminavis robusta</name>
    <dbReference type="NCBI Taxonomy" id="568900"/>
    <lineage>
        <taxon>Eukaryota</taxon>
        <taxon>Sar</taxon>
        <taxon>Stramenopiles</taxon>
        <taxon>Ochrophyta</taxon>
        <taxon>Bacillariophyta</taxon>
        <taxon>Bacillariophyceae</taxon>
        <taxon>Bacillariophycidae</taxon>
        <taxon>Naviculales</taxon>
        <taxon>Naviculaceae</taxon>
        <taxon>Seminavis</taxon>
    </lineage>
</organism>
<evidence type="ECO:0000256" key="3">
    <source>
        <dbReference type="ARBA" id="ARBA00022448"/>
    </source>
</evidence>
<keyword evidence="4 9" id="KW-0812">Transmembrane</keyword>
<evidence type="ECO:0000256" key="4">
    <source>
        <dbReference type="ARBA" id="ARBA00022692"/>
    </source>
</evidence>
<name>A0A9N8HKU8_9STRA</name>
<gene>
    <name evidence="12" type="ORF">SEMRO_638_G179590.1</name>
</gene>
<feature type="transmembrane region" description="Helical" evidence="11">
    <location>
        <begin position="61"/>
        <end position="79"/>
    </location>
</feature>
<dbReference type="PANTHER" id="PTHR45624:SF10">
    <property type="entry name" value="SLC (SOLUTE CARRIER) HOMOLOG"/>
    <property type="match status" value="1"/>
</dbReference>
<dbReference type="GO" id="GO:0031966">
    <property type="term" value="C:mitochondrial membrane"/>
    <property type="evidence" value="ECO:0007669"/>
    <property type="project" value="UniProtKB-SubCell"/>
</dbReference>
<evidence type="ECO:0000313" key="12">
    <source>
        <dbReference type="EMBL" id="CAB9514198.1"/>
    </source>
</evidence>
<keyword evidence="6 11" id="KW-1133">Transmembrane helix</keyword>
<evidence type="ECO:0000256" key="6">
    <source>
        <dbReference type="ARBA" id="ARBA00022989"/>
    </source>
</evidence>
<dbReference type="InterPro" id="IPR023395">
    <property type="entry name" value="MCP_dom_sf"/>
</dbReference>
<protein>
    <submittedName>
        <fullName evidence="12">25 member 47</fullName>
    </submittedName>
</protein>
<dbReference type="Proteomes" id="UP001153069">
    <property type="component" value="Unassembled WGS sequence"/>
</dbReference>
<dbReference type="OrthoDB" id="193856at2759"/>
<evidence type="ECO:0000256" key="11">
    <source>
        <dbReference type="SAM" id="Phobius"/>
    </source>
</evidence>
<dbReference type="PANTHER" id="PTHR45624">
    <property type="entry name" value="MITOCHONDRIAL BASIC AMINO ACIDS TRANSPORTER-RELATED"/>
    <property type="match status" value="1"/>
</dbReference>
<evidence type="ECO:0000313" key="13">
    <source>
        <dbReference type="Proteomes" id="UP001153069"/>
    </source>
</evidence>
<comment type="caution">
    <text evidence="12">The sequence shown here is derived from an EMBL/GenBank/DDBJ whole genome shotgun (WGS) entry which is preliminary data.</text>
</comment>